<feature type="compositionally biased region" description="Low complexity" evidence="1">
    <location>
        <begin position="246"/>
        <end position="262"/>
    </location>
</feature>
<evidence type="ECO:0000256" key="1">
    <source>
        <dbReference type="SAM" id="MobiDB-lite"/>
    </source>
</evidence>
<reference evidence="4 5" key="1">
    <citation type="submission" date="2020-10" db="EMBL/GenBank/DDBJ databases">
        <authorList>
            <person name="Peeters C."/>
        </authorList>
    </citation>
    <scope>NUCLEOTIDE SEQUENCE [LARGE SCALE GENOMIC DNA]</scope>
    <source>
        <strain evidence="4 5">LMG 27952</strain>
    </source>
</reference>
<feature type="domain" description="DUF4136" evidence="3">
    <location>
        <begin position="76"/>
        <end position="222"/>
    </location>
</feature>
<keyword evidence="2" id="KW-0812">Transmembrane</keyword>
<dbReference type="EMBL" id="CAJHCQ010000003">
    <property type="protein sequence ID" value="CAD6524756.1"/>
    <property type="molecule type" value="Genomic_DNA"/>
</dbReference>
<protein>
    <recommendedName>
        <fullName evidence="3">DUF4136 domain-containing protein</fullName>
    </recommendedName>
</protein>
<accession>A0ABN7HKV4</accession>
<dbReference type="Gene3D" id="3.30.160.670">
    <property type="match status" value="1"/>
</dbReference>
<comment type="caution">
    <text evidence="4">The sequence shown here is derived from an EMBL/GenBank/DDBJ whole genome shotgun (WGS) entry which is preliminary data.</text>
</comment>
<sequence length="262" mass="28293">MEPAWNKRGAKFVSEKAAPTTALFQLKQHCYEKTMMHDRWTRRALLMLAALALTLSGCTTYVTSQVTAFSAWDGGSDATRTFAFTRSPEQSQSIEQSTYEQFVANGLAMHAFHLVAEPQAHYLVGLAYGSRTDTVTVAQPVFYNPWPGPYWGPWNPWGAWGPYQPAYVNQTYPVYSHALGIRITERASGKEVYNVQARTSGDDPSLVRVMPFLVQSALGNFPLANGTVTEVKIPLGKSGGAPNETGAAPAGAGQGGAAAAAK</sequence>
<dbReference type="Proteomes" id="UP000656319">
    <property type="component" value="Unassembled WGS sequence"/>
</dbReference>
<feature type="transmembrane region" description="Helical" evidence="2">
    <location>
        <begin position="44"/>
        <end position="62"/>
    </location>
</feature>
<keyword evidence="2" id="KW-1133">Transmembrane helix</keyword>
<keyword evidence="5" id="KW-1185">Reference proteome</keyword>
<name>A0ABN7HKV4_9BURK</name>
<dbReference type="InterPro" id="IPR025411">
    <property type="entry name" value="DUF4136"/>
</dbReference>
<evidence type="ECO:0000259" key="3">
    <source>
        <dbReference type="Pfam" id="PF13590"/>
    </source>
</evidence>
<keyword evidence="2" id="KW-0472">Membrane</keyword>
<proteinExistence type="predicted"/>
<evidence type="ECO:0000313" key="5">
    <source>
        <dbReference type="Proteomes" id="UP000656319"/>
    </source>
</evidence>
<gene>
    <name evidence="4" type="ORF">LMG27952_01774</name>
</gene>
<evidence type="ECO:0000313" key="4">
    <source>
        <dbReference type="EMBL" id="CAD6524756.1"/>
    </source>
</evidence>
<dbReference type="Pfam" id="PF13590">
    <property type="entry name" value="DUF4136"/>
    <property type="match status" value="1"/>
</dbReference>
<organism evidence="4 5">
    <name type="scientific">Paraburkholderia hiiakae</name>
    <dbReference type="NCBI Taxonomy" id="1081782"/>
    <lineage>
        <taxon>Bacteria</taxon>
        <taxon>Pseudomonadati</taxon>
        <taxon>Pseudomonadota</taxon>
        <taxon>Betaproteobacteria</taxon>
        <taxon>Burkholderiales</taxon>
        <taxon>Burkholderiaceae</taxon>
        <taxon>Paraburkholderia</taxon>
    </lineage>
</organism>
<feature type="region of interest" description="Disordered" evidence="1">
    <location>
        <begin position="239"/>
        <end position="262"/>
    </location>
</feature>
<evidence type="ECO:0000256" key="2">
    <source>
        <dbReference type="SAM" id="Phobius"/>
    </source>
</evidence>